<proteinExistence type="predicted"/>
<sequence>MPDPRTLPDDRFGYSVYTLVAHASPEQVRLVAEVRDAVGQERAVIPAHVTIRGTFYGIDSLDQMRDLLRRTAAGLEPTPVEFDPDGWKHHSDGDRHGCVMPCVTSPALWSLHESFDAVIRPRSRDAYGSGYRAHLMLCQDCSREQVERALALVAERDVGTGFAVGSVELMGRVGPAFGGWWTLIESFPLAAHAS</sequence>
<evidence type="ECO:0000313" key="1">
    <source>
        <dbReference type="EMBL" id="GAA0929416.1"/>
    </source>
</evidence>
<dbReference type="InterPro" id="IPR009097">
    <property type="entry name" value="Cyclic_Pdiesterase"/>
</dbReference>
<evidence type="ECO:0008006" key="3">
    <source>
        <dbReference type="Google" id="ProtNLM"/>
    </source>
</evidence>
<accession>A0ABN1PK21</accession>
<dbReference type="Gene3D" id="3.90.1140.10">
    <property type="entry name" value="Cyclic phosphodiesterase"/>
    <property type="match status" value="1"/>
</dbReference>
<dbReference type="Pfam" id="PF13563">
    <property type="entry name" value="2_5_RNA_ligase2"/>
    <property type="match status" value="1"/>
</dbReference>
<evidence type="ECO:0000313" key="2">
    <source>
        <dbReference type="Proteomes" id="UP001499967"/>
    </source>
</evidence>
<dbReference type="EMBL" id="BAAAHP010000046">
    <property type="protein sequence ID" value="GAA0929416.1"/>
    <property type="molecule type" value="Genomic_DNA"/>
</dbReference>
<gene>
    <name evidence="1" type="ORF">GCM10009559_16180</name>
</gene>
<dbReference type="RefSeq" id="WP_343940602.1">
    <property type="nucleotide sequence ID" value="NZ_BAAAHP010000046.1"/>
</dbReference>
<reference evidence="1 2" key="1">
    <citation type="journal article" date="2019" name="Int. J. Syst. Evol. Microbiol.">
        <title>The Global Catalogue of Microorganisms (GCM) 10K type strain sequencing project: providing services to taxonomists for standard genome sequencing and annotation.</title>
        <authorList>
            <consortium name="The Broad Institute Genomics Platform"/>
            <consortium name="The Broad Institute Genome Sequencing Center for Infectious Disease"/>
            <person name="Wu L."/>
            <person name="Ma J."/>
        </authorList>
    </citation>
    <scope>NUCLEOTIDE SEQUENCE [LARGE SCALE GENOMIC DNA]</scope>
    <source>
        <strain evidence="1 2">JCM 11117</strain>
    </source>
</reference>
<comment type="caution">
    <text evidence="1">The sequence shown here is derived from an EMBL/GenBank/DDBJ whole genome shotgun (WGS) entry which is preliminary data.</text>
</comment>
<protein>
    <recommendedName>
        <fullName evidence="3">2'-5' RNA ligase superfamily protein</fullName>
    </recommendedName>
</protein>
<name>A0ABN1PK21_9PSEU</name>
<organism evidence="1 2">
    <name type="scientific">Pseudonocardia zijingensis</name>
    <dbReference type="NCBI Taxonomy" id="153376"/>
    <lineage>
        <taxon>Bacteria</taxon>
        <taxon>Bacillati</taxon>
        <taxon>Actinomycetota</taxon>
        <taxon>Actinomycetes</taxon>
        <taxon>Pseudonocardiales</taxon>
        <taxon>Pseudonocardiaceae</taxon>
        <taxon>Pseudonocardia</taxon>
    </lineage>
</organism>
<dbReference type="SUPFAM" id="SSF55144">
    <property type="entry name" value="LigT-like"/>
    <property type="match status" value="1"/>
</dbReference>
<keyword evidence="2" id="KW-1185">Reference proteome</keyword>
<dbReference type="Proteomes" id="UP001499967">
    <property type="component" value="Unassembled WGS sequence"/>
</dbReference>